<gene>
    <name evidence="13 15" type="primary">accD</name>
    <name evidence="15" type="ORF">C12CBH8_04030</name>
</gene>
<keyword evidence="3 13" id="KW-0808">Transferase</keyword>
<evidence type="ECO:0000259" key="14">
    <source>
        <dbReference type="PROSITE" id="PS50980"/>
    </source>
</evidence>
<reference evidence="16" key="1">
    <citation type="submission" date="2020-07" db="EMBL/GenBank/DDBJ databases">
        <title>Complete genome sequencing of Clostridia bacterium strain 12CBH8.</title>
        <authorList>
            <person name="Sakamoto M."/>
            <person name="Murakami T."/>
            <person name="Mori H."/>
        </authorList>
    </citation>
    <scope>NUCLEOTIDE SEQUENCE [LARGE SCALE GENOMIC DNA]</scope>
    <source>
        <strain evidence="16">12CBH8</strain>
    </source>
</reference>
<evidence type="ECO:0000313" key="16">
    <source>
        <dbReference type="Proteomes" id="UP000593890"/>
    </source>
</evidence>
<feature type="binding site" evidence="13">
    <location>
        <position position="37"/>
    </location>
    <ligand>
        <name>Zn(2+)</name>
        <dbReference type="ChEBI" id="CHEBI:29105"/>
    </ligand>
</feature>
<dbReference type="GO" id="GO:2001295">
    <property type="term" value="P:malonyl-CoA biosynthetic process"/>
    <property type="evidence" value="ECO:0007669"/>
    <property type="project" value="UniProtKB-UniRule"/>
</dbReference>
<keyword evidence="13" id="KW-0963">Cytoplasm</keyword>
<dbReference type="PANTHER" id="PTHR42995">
    <property type="entry name" value="ACETYL-COENZYME A CARBOXYLASE CARBOXYL TRANSFERASE SUBUNIT BETA, CHLOROPLASTIC"/>
    <property type="match status" value="1"/>
</dbReference>
<dbReference type="HAMAP" id="MF_01395">
    <property type="entry name" value="AcetylCoA_CT_beta"/>
    <property type="match status" value="1"/>
</dbReference>
<name>A0A7I8D544_9FIRM</name>
<evidence type="ECO:0000256" key="9">
    <source>
        <dbReference type="ARBA" id="ARBA00022840"/>
    </source>
</evidence>
<evidence type="ECO:0000256" key="13">
    <source>
        <dbReference type="HAMAP-Rule" id="MF_01395"/>
    </source>
</evidence>
<dbReference type="PRINTS" id="PR01070">
    <property type="entry name" value="ACCCTRFRASEB"/>
</dbReference>
<evidence type="ECO:0000256" key="4">
    <source>
        <dbReference type="ARBA" id="ARBA00022723"/>
    </source>
</evidence>
<dbReference type="Proteomes" id="UP000593890">
    <property type="component" value="Chromosome"/>
</dbReference>
<evidence type="ECO:0000256" key="1">
    <source>
        <dbReference type="ARBA" id="ARBA00004496"/>
    </source>
</evidence>
<dbReference type="SUPFAM" id="SSF52096">
    <property type="entry name" value="ClpP/crotonase"/>
    <property type="match status" value="1"/>
</dbReference>
<keyword evidence="4 13" id="KW-0479">Metal-binding</keyword>
<comment type="subcellular location">
    <subcellularLocation>
        <location evidence="1 13">Cytoplasm</location>
    </subcellularLocation>
</comment>
<keyword evidence="8 13" id="KW-0862">Zinc</keyword>
<dbReference type="KEGG" id="sman:C12CBH8_04030"/>
<dbReference type="GO" id="GO:0006633">
    <property type="term" value="P:fatty acid biosynthetic process"/>
    <property type="evidence" value="ECO:0007669"/>
    <property type="project" value="UniProtKB-KW"/>
</dbReference>
<dbReference type="EMBL" id="AP023321">
    <property type="protein sequence ID" value="BCI59764.1"/>
    <property type="molecule type" value="Genomic_DNA"/>
</dbReference>
<evidence type="ECO:0000256" key="2">
    <source>
        <dbReference type="ARBA" id="ARBA00022516"/>
    </source>
</evidence>
<feature type="zinc finger region" description="C4-type" evidence="13">
    <location>
        <begin position="37"/>
        <end position="59"/>
    </location>
</feature>
<dbReference type="InterPro" id="IPR000438">
    <property type="entry name" value="Acetyl_CoA_COase_Trfase_b_su"/>
</dbReference>
<feature type="binding site" evidence="13">
    <location>
        <position position="56"/>
    </location>
    <ligand>
        <name>Zn(2+)</name>
        <dbReference type="ChEBI" id="CHEBI:29105"/>
    </ligand>
</feature>
<accession>A0A7I8D544</accession>
<evidence type="ECO:0000256" key="6">
    <source>
        <dbReference type="ARBA" id="ARBA00022771"/>
    </source>
</evidence>
<evidence type="ECO:0000256" key="7">
    <source>
        <dbReference type="ARBA" id="ARBA00022832"/>
    </source>
</evidence>
<proteinExistence type="inferred from homology"/>
<sequence length="304" mass="33775">MNIKDLFIRNKDVLPPPQKAAAAKTSGKVTKQLWVKCPSCKRMLYERLVIENGQVCPACGHHFRLTAGERLKMTVDPGSFEEFPFEIEVSDPLNFPDYPEKLKRYRKETGLKEAVVCGVGKIHGLETVLCVMDSHFMMGSMGRVVGESITRSVEYATEHNMPIVIFATSGGARMQEGIVSLMQMAKISGALQHHSDAGLLYITVITDPTTGGVTASFASLGDVIVAEKNALIGFAGKRVVEQTINQRLPQNFQRAEFAQECGFVDIIVERSKMKDTLWKLLYMHMPPEARGEAKQRREQQGGVE</sequence>
<comment type="pathway">
    <text evidence="13">Lipid metabolism; malonyl-CoA biosynthesis; malonyl-CoA from acetyl-CoA: step 1/1.</text>
</comment>
<dbReference type="InterPro" id="IPR041010">
    <property type="entry name" value="Znf-ACC"/>
</dbReference>
<comment type="subunit">
    <text evidence="13">Acetyl-CoA carboxylase is a heterohexamer composed of biotin carboxyl carrier protein (AccB), biotin carboxylase (AccC) and two subunits each of ACCase subunit alpha (AccA) and ACCase subunit beta (AccD).</text>
</comment>
<keyword evidence="6 13" id="KW-0863">Zinc-finger</keyword>
<evidence type="ECO:0000256" key="12">
    <source>
        <dbReference type="ARBA" id="ARBA00025280"/>
    </source>
</evidence>
<dbReference type="UniPathway" id="UPA00655">
    <property type="reaction ID" value="UER00711"/>
</dbReference>
<dbReference type="PROSITE" id="PS50980">
    <property type="entry name" value="COA_CT_NTER"/>
    <property type="match status" value="1"/>
</dbReference>
<feature type="domain" description="CoA carboxyltransferase N-terminal" evidence="14">
    <location>
        <begin position="33"/>
        <end position="299"/>
    </location>
</feature>
<keyword evidence="11 13" id="KW-0275">Fatty acid biosynthesis</keyword>
<dbReference type="PANTHER" id="PTHR42995:SF5">
    <property type="entry name" value="ACETYL-COENZYME A CARBOXYLASE CARBOXYL TRANSFERASE SUBUNIT BETA, CHLOROPLASTIC"/>
    <property type="match status" value="1"/>
</dbReference>
<dbReference type="AlphaFoldDB" id="A0A7I8D544"/>
<comment type="function">
    <text evidence="12 13">Component of the acetyl coenzyme A carboxylase (ACC) complex. Biotin carboxylase (BC) catalyzes the carboxylation of biotin on its carrier protein (BCCP) and then the CO(2) group is transferred by the transcarboxylase to acetyl-CoA to form malonyl-CoA.</text>
</comment>
<evidence type="ECO:0000256" key="3">
    <source>
        <dbReference type="ARBA" id="ARBA00022679"/>
    </source>
</evidence>
<organism evidence="15 16">
    <name type="scientific">Solibaculum mannosilyticum</name>
    <dbReference type="NCBI Taxonomy" id="2780922"/>
    <lineage>
        <taxon>Bacteria</taxon>
        <taxon>Bacillati</taxon>
        <taxon>Bacillota</taxon>
        <taxon>Clostridia</taxon>
        <taxon>Eubacteriales</taxon>
        <taxon>Oscillospiraceae</taxon>
        <taxon>Solibaculum</taxon>
    </lineage>
</organism>
<dbReference type="EC" id="2.1.3.15" evidence="13"/>
<protein>
    <recommendedName>
        <fullName evidence="13">Acetyl-coenzyme A carboxylase carboxyl transferase subunit beta</fullName>
        <shortName evidence="13">ACCase subunit beta</shortName>
        <shortName evidence="13">Acetyl-CoA carboxylase carboxyltransferase subunit beta</shortName>
        <ecNumber evidence="13">2.1.3.15</ecNumber>
    </recommendedName>
</protein>
<dbReference type="InterPro" id="IPR029045">
    <property type="entry name" value="ClpP/crotonase-like_dom_sf"/>
</dbReference>
<keyword evidence="7 13" id="KW-0276">Fatty acid metabolism</keyword>
<dbReference type="RefSeq" id="WP_215533428.1">
    <property type="nucleotide sequence ID" value="NZ_AP023321.1"/>
</dbReference>
<dbReference type="Pfam" id="PF17848">
    <property type="entry name" value="Zn_ribbon_ACC"/>
    <property type="match status" value="1"/>
</dbReference>
<dbReference type="InterPro" id="IPR034733">
    <property type="entry name" value="AcCoA_carboxyl_beta"/>
</dbReference>
<dbReference type="GO" id="GO:0008270">
    <property type="term" value="F:zinc ion binding"/>
    <property type="evidence" value="ECO:0007669"/>
    <property type="project" value="UniProtKB-UniRule"/>
</dbReference>
<dbReference type="GO" id="GO:0009317">
    <property type="term" value="C:acetyl-CoA carboxylase complex"/>
    <property type="evidence" value="ECO:0007669"/>
    <property type="project" value="InterPro"/>
</dbReference>
<evidence type="ECO:0000256" key="11">
    <source>
        <dbReference type="ARBA" id="ARBA00023160"/>
    </source>
</evidence>
<dbReference type="GO" id="GO:0003989">
    <property type="term" value="F:acetyl-CoA carboxylase activity"/>
    <property type="evidence" value="ECO:0007669"/>
    <property type="project" value="InterPro"/>
</dbReference>
<evidence type="ECO:0000256" key="10">
    <source>
        <dbReference type="ARBA" id="ARBA00023098"/>
    </source>
</evidence>
<keyword evidence="5 13" id="KW-0547">Nucleotide-binding</keyword>
<feature type="binding site" evidence="13">
    <location>
        <position position="59"/>
    </location>
    <ligand>
        <name>Zn(2+)</name>
        <dbReference type="ChEBI" id="CHEBI:29105"/>
    </ligand>
</feature>
<evidence type="ECO:0000256" key="5">
    <source>
        <dbReference type="ARBA" id="ARBA00022741"/>
    </source>
</evidence>
<evidence type="ECO:0000256" key="8">
    <source>
        <dbReference type="ARBA" id="ARBA00022833"/>
    </source>
</evidence>
<feature type="binding site" evidence="13">
    <location>
        <position position="40"/>
    </location>
    <ligand>
        <name>Zn(2+)</name>
        <dbReference type="ChEBI" id="CHEBI:29105"/>
    </ligand>
</feature>
<keyword evidence="2 13" id="KW-0444">Lipid biosynthesis</keyword>
<dbReference type="GO" id="GO:0005524">
    <property type="term" value="F:ATP binding"/>
    <property type="evidence" value="ECO:0007669"/>
    <property type="project" value="UniProtKB-KW"/>
</dbReference>
<comment type="catalytic activity">
    <reaction evidence="13">
        <text>N(6)-carboxybiotinyl-L-lysyl-[protein] + acetyl-CoA = N(6)-biotinyl-L-lysyl-[protein] + malonyl-CoA</text>
        <dbReference type="Rhea" id="RHEA:54728"/>
        <dbReference type="Rhea" id="RHEA-COMP:10505"/>
        <dbReference type="Rhea" id="RHEA-COMP:10506"/>
        <dbReference type="ChEBI" id="CHEBI:57288"/>
        <dbReference type="ChEBI" id="CHEBI:57384"/>
        <dbReference type="ChEBI" id="CHEBI:83144"/>
        <dbReference type="ChEBI" id="CHEBI:83145"/>
        <dbReference type="EC" id="2.1.3.15"/>
    </reaction>
</comment>
<dbReference type="Gene3D" id="3.90.226.10">
    <property type="entry name" value="2-enoyl-CoA Hydratase, Chain A, domain 1"/>
    <property type="match status" value="1"/>
</dbReference>
<dbReference type="InterPro" id="IPR011762">
    <property type="entry name" value="COA_CT_N"/>
</dbReference>
<comment type="similarity">
    <text evidence="13">Belongs to the AccD/PCCB family.</text>
</comment>
<evidence type="ECO:0000313" key="15">
    <source>
        <dbReference type="EMBL" id="BCI59764.1"/>
    </source>
</evidence>
<dbReference type="NCBIfam" id="TIGR00515">
    <property type="entry name" value="accD"/>
    <property type="match status" value="1"/>
</dbReference>
<keyword evidence="16" id="KW-1185">Reference proteome</keyword>
<dbReference type="GO" id="GO:0016743">
    <property type="term" value="F:carboxyl- or carbamoyltransferase activity"/>
    <property type="evidence" value="ECO:0007669"/>
    <property type="project" value="UniProtKB-UniRule"/>
</dbReference>
<dbReference type="Pfam" id="PF01039">
    <property type="entry name" value="Carboxyl_trans"/>
    <property type="match status" value="1"/>
</dbReference>
<keyword evidence="10 13" id="KW-0443">Lipid metabolism</keyword>
<keyword evidence="9 13" id="KW-0067">ATP-binding</keyword>
<comment type="cofactor">
    <cofactor evidence="13">
        <name>Zn(2+)</name>
        <dbReference type="ChEBI" id="CHEBI:29105"/>
    </cofactor>
    <text evidence="13">Binds 1 zinc ion per subunit.</text>
</comment>